<dbReference type="Gramene" id="ONK63527">
    <property type="protein sequence ID" value="ONK63527"/>
    <property type="gene ID" value="A4U43_C07F16140"/>
</dbReference>
<evidence type="ECO:0000313" key="3">
    <source>
        <dbReference type="Proteomes" id="UP000243459"/>
    </source>
</evidence>
<sequence>MGHGREVATLRRNRSCCEEGSNVTDQRPSGPHVRLPGPLLTSPFRACPLMSPQKTIGLENALLELDYFGGCRRMIVVVTRPQAKSSNRNNHNGARIWNERFVRGAQLATRSHRVPGCSILCFGVDGCSERESERPRAVHESNRVLGSMTAALSLAGPERSRTFISLATVVPVYEFERK</sequence>
<proteinExistence type="predicted"/>
<dbReference type="Proteomes" id="UP000243459">
    <property type="component" value="Chromosome 7"/>
</dbReference>
<evidence type="ECO:0000256" key="1">
    <source>
        <dbReference type="SAM" id="MobiDB-lite"/>
    </source>
</evidence>
<feature type="region of interest" description="Disordered" evidence="1">
    <location>
        <begin position="1"/>
        <end position="33"/>
    </location>
</feature>
<gene>
    <name evidence="2" type="ORF">A4U43_C07F16140</name>
</gene>
<accession>A0A5P1EEB8</accession>
<protein>
    <submittedName>
        <fullName evidence="2">Uncharacterized protein</fullName>
    </submittedName>
</protein>
<evidence type="ECO:0000313" key="2">
    <source>
        <dbReference type="EMBL" id="ONK63527.1"/>
    </source>
</evidence>
<keyword evidence="3" id="KW-1185">Reference proteome</keyword>
<dbReference type="EMBL" id="CM007387">
    <property type="protein sequence ID" value="ONK63527.1"/>
    <property type="molecule type" value="Genomic_DNA"/>
</dbReference>
<dbReference type="AlphaFoldDB" id="A0A5P1EEB8"/>
<organism evidence="2 3">
    <name type="scientific">Asparagus officinalis</name>
    <name type="common">Garden asparagus</name>
    <dbReference type="NCBI Taxonomy" id="4686"/>
    <lineage>
        <taxon>Eukaryota</taxon>
        <taxon>Viridiplantae</taxon>
        <taxon>Streptophyta</taxon>
        <taxon>Embryophyta</taxon>
        <taxon>Tracheophyta</taxon>
        <taxon>Spermatophyta</taxon>
        <taxon>Magnoliopsida</taxon>
        <taxon>Liliopsida</taxon>
        <taxon>Asparagales</taxon>
        <taxon>Asparagaceae</taxon>
        <taxon>Asparagoideae</taxon>
        <taxon>Asparagus</taxon>
    </lineage>
</organism>
<reference evidence="3" key="1">
    <citation type="journal article" date="2017" name="Nat. Commun.">
        <title>The asparagus genome sheds light on the origin and evolution of a young Y chromosome.</title>
        <authorList>
            <person name="Harkess A."/>
            <person name="Zhou J."/>
            <person name="Xu C."/>
            <person name="Bowers J.E."/>
            <person name="Van der Hulst R."/>
            <person name="Ayyampalayam S."/>
            <person name="Mercati F."/>
            <person name="Riccardi P."/>
            <person name="McKain M.R."/>
            <person name="Kakrana A."/>
            <person name="Tang H."/>
            <person name="Ray J."/>
            <person name="Groenendijk J."/>
            <person name="Arikit S."/>
            <person name="Mathioni S.M."/>
            <person name="Nakano M."/>
            <person name="Shan H."/>
            <person name="Telgmann-Rauber A."/>
            <person name="Kanno A."/>
            <person name="Yue Z."/>
            <person name="Chen H."/>
            <person name="Li W."/>
            <person name="Chen Y."/>
            <person name="Xu X."/>
            <person name="Zhang Y."/>
            <person name="Luo S."/>
            <person name="Chen H."/>
            <person name="Gao J."/>
            <person name="Mao Z."/>
            <person name="Pires J.C."/>
            <person name="Luo M."/>
            <person name="Kudrna D."/>
            <person name="Wing R.A."/>
            <person name="Meyers B.C."/>
            <person name="Yi K."/>
            <person name="Kong H."/>
            <person name="Lavrijsen P."/>
            <person name="Sunseri F."/>
            <person name="Falavigna A."/>
            <person name="Ye Y."/>
            <person name="Leebens-Mack J.H."/>
            <person name="Chen G."/>
        </authorList>
    </citation>
    <scope>NUCLEOTIDE SEQUENCE [LARGE SCALE GENOMIC DNA]</scope>
    <source>
        <strain evidence="3">cv. DH0086</strain>
    </source>
</reference>
<name>A0A5P1EEB8_ASPOF</name>